<name>A0A553UMJ2_9DEIO</name>
<protein>
    <submittedName>
        <fullName evidence="1">Uncharacterized protein</fullName>
    </submittedName>
</protein>
<gene>
    <name evidence="1" type="ORF">FNU79_15055</name>
</gene>
<organism evidence="1 2">
    <name type="scientific">Deinococcus detaillensis</name>
    <dbReference type="NCBI Taxonomy" id="2592048"/>
    <lineage>
        <taxon>Bacteria</taxon>
        <taxon>Thermotogati</taxon>
        <taxon>Deinococcota</taxon>
        <taxon>Deinococci</taxon>
        <taxon>Deinococcales</taxon>
        <taxon>Deinococcaceae</taxon>
        <taxon>Deinococcus</taxon>
    </lineage>
</organism>
<dbReference type="Proteomes" id="UP000316092">
    <property type="component" value="Unassembled WGS sequence"/>
</dbReference>
<accession>A0A553UMJ2</accession>
<evidence type="ECO:0000313" key="2">
    <source>
        <dbReference type="Proteomes" id="UP000316092"/>
    </source>
</evidence>
<sequence>MSLRLSLSDAKIVRVALAAVQVKLQQIAAATFSDKPAVALGRAAVAVCSDWLNAEEVMDDGEVSDLMLPNTQSADPELIKIISAADAA</sequence>
<keyword evidence="2" id="KW-1185">Reference proteome</keyword>
<proteinExistence type="predicted"/>
<dbReference type="AlphaFoldDB" id="A0A553UMJ2"/>
<reference evidence="1 2" key="1">
    <citation type="submission" date="2019-07" db="EMBL/GenBank/DDBJ databases">
        <title>Deinococcus detaillus sp. nov., isolated from humus soil in Antarctica.</title>
        <authorList>
            <person name="Zhang K."/>
        </authorList>
    </citation>
    <scope>NUCLEOTIDE SEQUENCE [LARGE SCALE GENOMIC DNA]</scope>
    <source>
        <strain evidence="1 2">H1</strain>
    </source>
</reference>
<comment type="caution">
    <text evidence="1">The sequence shown here is derived from an EMBL/GenBank/DDBJ whole genome shotgun (WGS) entry which is preliminary data.</text>
</comment>
<dbReference type="EMBL" id="VKDB01000022">
    <property type="protein sequence ID" value="TSA81446.1"/>
    <property type="molecule type" value="Genomic_DNA"/>
</dbReference>
<dbReference type="RefSeq" id="WP_143721634.1">
    <property type="nucleotide sequence ID" value="NZ_VKDB01000022.1"/>
</dbReference>
<evidence type="ECO:0000313" key="1">
    <source>
        <dbReference type="EMBL" id="TSA81446.1"/>
    </source>
</evidence>